<feature type="domain" description="Mannose-6-phosphate isomerase cupin" evidence="8">
    <location>
        <begin position="247"/>
        <end position="321"/>
    </location>
</feature>
<dbReference type="CDD" id="cd07010">
    <property type="entry name" value="cupin_PMI_type_I_N_bac"/>
    <property type="match status" value="1"/>
</dbReference>
<evidence type="ECO:0000259" key="7">
    <source>
        <dbReference type="Pfam" id="PF20511"/>
    </source>
</evidence>
<keyword evidence="1 5" id="KW-0479">Metal-binding</keyword>
<dbReference type="Pfam" id="PF20511">
    <property type="entry name" value="PMI_typeI_cat"/>
    <property type="match status" value="1"/>
</dbReference>
<evidence type="ECO:0000256" key="4">
    <source>
        <dbReference type="ARBA" id="ARBA00030762"/>
    </source>
</evidence>
<feature type="binding site" evidence="5">
    <location>
        <position position="180"/>
    </location>
    <ligand>
        <name>Zn(2+)</name>
        <dbReference type="ChEBI" id="CHEBI:29105"/>
    </ligand>
</feature>
<keyword evidence="10" id="KW-1185">Reference proteome</keyword>
<keyword evidence="2 5" id="KW-0862">Zinc</keyword>
<evidence type="ECO:0000313" key="9">
    <source>
        <dbReference type="EMBL" id="MSS17502.1"/>
    </source>
</evidence>
<gene>
    <name evidence="9" type="ORF">FYJ29_07005</name>
</gene>
<dbReference type="GO" id="GO:0005975">
    <property type="term" value="P:carbohydrate metabolic process"/>
    <property type="evidence" value="ECO:0007669"/>
    <property type="project" value="InterPro"/>
</dbReference>
<evidence type="ECO:0000256" key="5">
    <source>
        <dbReference type="PIRSR" id="PIRSR036894-1"/>
    </source>
</evidence>
<dbReference type="PANTHER" id="PTHR42742">
    <property type="entry name" value="TRANSCRIPTIONAL REPRESSOR MPRA"/>
    <property type="match status" value="1"/>
</dbReference>
<feature type="domain" description="Phosphomannose isomerase type I catalytic" evidence="7">
    <location>
        <begin position="8"/>
        <end position="116"/>
    </location>
</feature>
<evidence type="ECO:0000256" key="6">
    <source>
        <dbReference type="PIRSR" id="PIRSR036894-2"/>
    </source>
</evidence>
<dbReference type="Proteomes" id="UP000483362">
    <property type="component" value="Unassembled WGS sequence"/>
</dbReference>
<dbReference type="InterPro" id="IPR011051">
    <property type="entry name" value="RmlC_Cupin_sf"/>
</dbReference>
<dbReference type="InterPro" id="IPR051804">
    <property type="entry name" value="Carb_Metab_Reg_Kinase/Isom"/>
</dbReference>
<dbReference type="InterPro" id="IPR046457">
    <property type="entry name" value="PMI_typeI_cat"/>
</dbReference>
<evidence type="ECO:0000313" key="10">
    <source>
        <dbReference type="Proteomes" id="UP000483362"/>
    </source>
</evidence>
<organism evidence="9 10">
    <name type="scientific">Sodaliphilus pleomorphus</name>
    <dbReference type="NCBI Taxonomy" id="2606626"/>
    <lineage>
        <taxon>Bacteria</taxon>
        <taxon>Pseudomonadati</taxon>
        <taxon>Bacteroidota</taxon>
        <taxon>Bacteroidia</taxon>
        <taxon>Bacteroidales</taxon>
        <taxon>Muribaculaceae</taxon>
        <taxon>Sodaliphilus</taxon>
    </lineage>
</organism>
<proteinExistence type="predicted"/>
<dbReference type="GO" id="GO:0004476">
    <property type="term" value="F:mannose-6-phosphate isomerase activity"/>
    <property type="evidence" value="ECO:0007669"/>
    <property type="project" value="InterPro"/>
</dbReference>
<feature type="binding site" evidence="5">
    <location>
        <position position="105"/>
    </location>
    <ligand>
        <name>Zn(2+)</name>
        <dbReference type="ChEBI" id="CHEBI:29105"/>
    </ligand>
</feature>
<feature type="active site" evidence="6">
    <location>
        <position position="200"/>
    </location>
</feature>
<name>A0A6L5XF24_9BACT</name>
<protein>
    <recommendedName>
        <fullName evidence="3">Phosphohexomutase</fullName>
    </recommendedName>
    <alternativeName>
        <fullName evidence="4">Phosphomannose isomerase</fullName>
    </alternativeName>
</protein>
<evidence type="ECO:0000259" key="8">
    <source>
        <dbReference type="Pfam" id="PF21621"/>
    </source>
</evidence>
<reference evidence="9 10" key="1">
    <citation type="submission" date="2019-08" db="EMBL/GenBank/DDBJ databases">
        <title>In-depth cultivation of the pig gut microbiome towards novel bacterial diversity and tailored functional studies.</title>
        <authorList>
            <person name="Wylensek D."/>
            <person name="Hitch T.C.A."/>
            <person name="Clavel T."/>
        </authorList>
    </citation>
    <scope>NUCLEOTIDE SEQUENCE [LARGE SCALE GENOMIC DNA]</scope>
    <source>
        <strain evidence="9 10">Oil-RF-744-WCA-WT-10</strain>
    </source>
</reference>
<feature type="binding site" evidence="5">
    <location>
        <position position="122"/>
    </location>
    <ligand>
        <name>Zn(2+)</name>
        <dbReference type="ChEBI" id="CHEBI:29105"/>
    </ligand>
</feature>
<keyword evidence="9" id="KW-0413">Isomerase</keyword>
<dbReference type="InterPro" id="IPR049071">
    <property type="entry name" value="MPI_cupin_dom"/>
</dbReference>
<comment type="cofactor">
    <cofactor evidence="5">
        <name>Zn(2+)</name>
        <dbReference type="ChEBI" id="CHEBI:29105"/>
    </cofactor>
    <text evidence="5">Binds 1 zinc ion per subunit.</text>
</comment>
<dbReference type="GO" id="GO:0008270">
    <property type="term" value="F:zinc ion binding"/>
    <property type="evidence" value="ECO:0007669"/>
    <property type="project" value="InterPro"/>
</dbReference>
<dbReference type="PIRSF" id="PIRSF036894">
    <property type="entry name" value="PMI_Firm_short"/>
    <property type="match status" value="1"/>
</dbReference>
<dbReference type="Pfam" id="PF21621">
    <property type="entry name" value="MPI_cupin_dom"/>
    <property type="match status" value="1"/>
</dbReference>
<evidence type="ECO:0000256" key="3">
    <source>
        <dbReference type="ARBA" id="ARBA00029741"/>
    </source>
</evidence>
<evidence type="ECO:0000256" key="2">
    <source>
        <dbReference type="ARBA" id="ARBA00022833"/>
    </source>
</evidence>
<dbReference type="InterPro" id="IPR014628">
    <property type="entry name" value="Man6P_isomerase_Firm_short"/>
</dbReference>
<comment type="caution">
    <text evidence="9">The sequence shown here is derived from an EMBL/GenBank/DDBJ whole genome shotgun (WGS) entry which is preliminary data.</text>
</comment>
<dbReference type="PANTHER" id="PTHR42742:SF3">
    <property type="entry name" value="FRUCTOKINASE"/>
    <property type="match status" value="1"/>
</dbReference>
<accession>A0A6L5XF24</accession>
<dbReference type="EMBL" id="VULT01000009">
    <property type="protein sequence ID" value="MSS17502.1"/>
    <property type="molecule type" value="Genomic_DNA"/>
</dbReference>
<sequence>MKKNIKPFKFKPYLKTVLWGGERIAPFKGIDTDLHNIGESWEISGVEGHISVVAEGPDQGKSLVDLIDCYGPDLVGEKVYKHYGRKFPLLIKIIDAQRDLSVQVHPGDELAMQRHHSLGKTEMWYVIDAKPGAVIHAGLSQPLTPEIYEKRVAEKSIMDVVAHHESHAGDVYVLPAGRIHAIGAGNLLAEIQETSDITYRVYDFDRRDKDGNLRQLHTEQARDAIDYTVYDSYCTPYDRQARGLVDLVDCPYFNVKRLMVDGCINMALPQPHSFVILMCIDGAATATDFYGNVTTMRRGETVLVPALASMLALEGTATLLTIQVD</sequence>
<dbReference type="Gene3D" id="2.60.120.10">
    <property type="entry name" value="Jelly Rolls"/>
    <property type="match status" value="2"/>
</dbReference>
<dbReference type="SUPFAM" id="SSF51182">
    <property type="entry name" value="RmlC-like cupins"/>
    <property type="match status" value="1"/>
</dbReference>
<dbReference type="InterPro" id="IPR014710">
    <property type="entry name" value="RmlC-like_jellyroll"/>
</dbReference>
<evidence type="ECO:0000256" key="1">
    <source>
        <dbReference type="ARBA" id="ARBA00022723"/>
    </source>
</evidence>
<dbReference type="AlphaFoldDB" id="A0A6L5XF24"/>